<gene>
    <name evidence="3" type="ORF">G3A44_22335</name>
</gene>
<proteinExistence type="predicted"/>
<dbReference type="GO" id="GO:0006935">
    <property type="term" value="P:chemotaxis"/>
    <property type="evidence" value="ECO:0007669"/>
    <property type="project" value="InterPro"/>
</dbReference>
<sequence length="561" mass="57988">MTEALLTEAPSPDTAVEALSATPASPPATPDLASTRTPAGRQGFGAFHLGALRLALPMGALREVMPLGRLQPLPSPCTAVIGALDLRGVLAPVLDLRRLLGQPAPALADAAAVIVVHDGQLLGLLAEGVDGVFSAPPEALTPVGAPAGAGAAHRLLAASLRREDGSLLGLLSPAALLALPEVPRLADPEPGRQRHADDSTEVLLEDHSLPVMLLRCDRLPLALDAMAVHTTLSSPQLQPSPLAQGACLGVLALDGEWVPAVDLPQLCGMGRLPPDAPRQAFVLRLPAGRVACLVSEVLDVVRSQPGDRLDLPAYALQVPELFAGALPATTLPPEVVARVGAAVQQFLLLDGEALRRHPLLQALSQASARREAVVRRLAGGEALGGPPETVLGAAAPAAGTATAACRAMITYALAGETATPIEQVAEILAYRAEVAVFAQGGPLLGLQVYRGRSIPVMCLSRLSGFGPVEASPAASILVVETPQGAVGFAVPALRTIEPADWEPHWQARGPEPGGTALQAVLAERHMARVGEAEGQRLLRVLDLHRLALAVQARQPQDGWAG</sequence>
<dbReference type="InterPro" id="IPR036061">
    <property type="entry name" value="CheW-like_dom_sf"/>
</dbReference>
<dbReference type="Gene3D" id="2.40.50.180">
    <property type="entry name" value="CheA-289, Domain 4"/>
    <property type="match status" value="3"/>
</dbReference>
<name>A0A7C9PL06_9BURK</name>
<organism evidence="3 4">
    <name type="scientific">Ideonella livida</name>
    <dbReference type="NCBI Taxonomy" id="2707176"/>
    <lineage>
        <taxon>Bacteria</taxon>
        <taxon>Pseudomonadati</taxon>
        <taxon>Pseudomonadota</taxon>
        <taxon>Betaproteobacteria</taxon>
        <taxon>Burkholderiales</taxon>
        <taxon>Sphaerotilaceae</taxon>
        <taxon>Ideonella</taxon>
    </lineage>
</organism>
<feature type="domain" description="CheW-like" evidence="2">
    <location>
        <begin position="208"/>
        <end position="360"/>
    </location>
</feature>
<feature type="region of interest" description="Disordered" evidence="1">
    <location>
        <begin position="18"/>
        <end position="37"/>
    </location>
</feature>
<dbReference type="PANTHER" id="PTHR22617:SF23">
    <property type="entry name" value="CHEMOTAXIS PROTEIN CHEW"/>
    <property type="match status" value="1"/>
</dbReference>
<dbReference type="PANTHER" id="PTHR22617">
    <property type="entry name" value="CHEMOTAXIS SENSOR HISTIDINE KINASE-RELATED"/>
    <property type="match status" value="1"/>
</dbReference>
<dbReference type="SUPFAM" id="SSF50341">
    <property type="entry name" value="CheW-like"/>
    <property type="match status" value="3"/>
</dbReference>
<dbReference type="Gene3D" id="2.30.30.40">
    <property type="entry name" value="SH3 Domains"/>
    <property type="match status" value="2"/>
</dbReference>
<dbReference type="EMBL" id="JAAGOH010000054">
    <property type="protein sequence ID" value="NDY93934.1"/>
    <property type="molecule type" value="Genomic_DNA"/>
</dbReference>
<protein>
    <submittedName>
        <fullName evidence="3">Chemotaxis protein CheW</fullName>
    </submittedName>
</protein>
<dbReference type="SMART" id="SM00260">
    <property type="entry name" value="CheW"/>
    <property type="match status" value="2"/>
</dbReference>
<feature type="domain" description="CheW-like" evidence="2">
    <location>
        <begin position="41"/>
        <end position="182"/>
    </location>
</feature>
<dbReference type="GO" id="GO:0007165">
    <property type="term" value="P:signal transduction"/>
    <property type="evidence" value="ECO:0007669"/>
    <property type="project" value="InterPro"/>
</dbReference>
<dbReference type="InterPro" id="IPR002545">
    <property type="entry name" value="CheW-lke_dom"/>
</dbReference>
<dbReference type="RefSeq" id="WP_163459960.1">
    <property type="nucleotide sequence ID" value="NZ_JAAGOH010000054.1"/>
</dbReference>
<evidence type="ECO:0000313" key="4">
    <source>
        <dbReference type="Proteomes" id="UP000484255"/>
    </source>
</evidence>
<evidence type="ECO:0000313" key="3">
    <source>
        <dbReference type="EMBL" id="NDY93934.1"/>
    </source>
</evidence>
<feature type="domain" description="CheW-like" evidence="2">
    <location>
        <begin position="404"/>
        <end position="552"/>
    </location>
</feature>
<dbReference type="GO" id="GO:0005829">
    <property type="term" value="C:cytosol"/>
    <property type="evidence" value="ECO:0007669"/>
    <property type="project" value="TreeGrafter"/>
</dbReference>
<dbReference type="Proteomes" id="UP000484255">
    <property type="component" value="Unassembled WGS sequence"/>
</dbReference>
<dbReference type="AlphaFoldDB" id="A0A7C9PL06"/>
<accession>A0A7C9PL06</accession>
<dbReference type="InterPro" id="IPR039315">
    <property type="entry name" value="CheW"/>
</dbReference>
<comment type="caution">
    <text evidence="3">The sequence shown here is derived from an EMBL/GenBank/DDBJ whole genome shotgun (WGS) entry which is preliminary data.</text>
</comment>
<evidence type="ECO:0000259" key="2">
    <source>
        <dbReference type="PROSITE" id="PS50851"/>
    </source>
</evidence>
<dbReference type="PROSITE" id="PS50851">
    <property type="entry name" value="CHEW"/>
    <property type="match status" value="3"/>
</dbReference>
<reference evidence="3 4" key="1">
    <citation type="submission" date="2020-02" db="EMBL/GenBank/DDBJ databases">
        <title>Ideonella bacterium strain TBM-1.</title>
        <authorList>
            <person name="Chen W.-M."/>
        </authorList>
    </citation>
    <scope>NUCLEOTIDE SEQUENCE [LARGE SCALE GENOMIC DNA]</scope>
    <source>
        <strain evidence="3 4">TBM-1</strain>
    </source>
</reference>
<keyword evidence="4" id="KW-1185">Reference proteome</keyword>
<dbReference type="Pfam" id="PF01584">
    <property type="entry name" value="CheW"/>
    <property type="match status" value="3"/>
</dbReference>
<evidence type="ECO:0000256" key="1">
    <source>
        <dbReference type="SAM" id="MobiDB-lite"/>
    </source>
</evidence>